<evidence type="ECO:0000256" key="1">
    <source>
        <dbReference type="SAM" id="Phobius"/>
    </source>
</evidence>
<keyword evidence="1" id="KW-1133">Transmembrane helix</keyword>
<dbReference type="EMBL" id="BAAAPL010000001">
    <property type="protein sequence ID" value="GAA1694753.1"/>
    <property type="molecule type" value="Genomic_DNA"/>
</dbReference>
<dbReference type="Proteomes" id="UP001501690">
    <property type="component" value="Unassembled WGS sequence"/>
</dbReference>
<reference evidence="3" key="1">
    <citation type="journal article" date="2019" name="Int. J. Syst. Evol. Microbiol.">
        <title>The Global Catalogue of Microorganisms (GCM) 10K type strain sequencing project: providing services to taxonomists for standard genome sequencing and annotation.</title>
        <authorList>
            <consortium name="The Broad Institute Genomics Platform"/>
            <consortium name="The Broad Institute Genome Sequencing Center for Infectious Disease"/>
            <person name="Wu L."/>
            <person name="Ma J."/>
        </authorList>
    </citation>
    <scope>NUCLEOTIDE SEQUENCE [LARGE SCALE GENOMIC DNA]</scope>
    <source>
        <strain evidence="3">JCM 15577</strain>
    </source>
</reference>
<evidence type="ECO:0008006" key="4">
    <source>
        <dbReference type="Google" id="ProtNLM"/>
    </source>
</evidence>
<proteinExistence type="predicted"/>
<evidence type="ECO:0000313" key="3">
    <source>
        <dbReference type="Proteomes" id="UP001501690"/>
    </source>
</evidence>
<keyword evidence="1" id="KW-0812">Transmembrane</keyword>
<dbReference type="Pfam" id="PF09656">
    <property type="entry name" value="PGPGW"/>
    <property type="match status" value="1"/>
</dbReference>
<dbReference type="InterPro" id="IPR019099">
    <property type="entry name" value="Uncharacterised_PGPGW_TM"/>
</dbReference>
<comment type="caution">
    <text evidence="2">The sequence shown here is derived from an EMBL/GenBank/DDBJ whole genome shotgun (WGS) entry which is preliminary data.</text>
</comment>
<name>A0ABP4TXJ8_9MICO</name>
<feature type="transmembrane region" description="Helical" evidence="1">
    <location>
        <begin position="60"/>
        <end position="81"/>
    </location>
</feature>
<evidence type="ECO:0000313" key="2">
    <source>
        <dbReference type="EMBL" id="GAA1694753.1"/>
    </source>
</evidence>
<organism evidence="2 3">
    <name type="scientific">Microbacterium sediminicola</name>
    <dbReference type="NCBI Taxonomy" id="415210"/>
    <lineage>
        <taxon>Bacteria</taxon>
        <taxon>Bacillati</taxon>
        <taxon>Actinomycetota</taxon>
        <taxon>Actinomycetes</taxon>
        <taxon>Micrococcales</taxon>
        <taxon>Microbacteriaceae</taxon>
        <taxon>Microbacterium</taxon>
    </lineage>
</organism>
<keyword evidence="3" id="KW-1185">Reference proteome</keyword>
<dbReference type="NCBIfam" id="TIGR02611">
    <property type="entry name" value="TIGR02611 family protein"/>
    <property type="match status" value="1"/>
</dbReference>
<dbReference type="InterPro" id="IPR013434">
    <property type="entry name" value="CHP02611"/>
</dbReference>
<sequence>MTTRSAHSPTTAGDADLVVRADGGDIEPVRAPGAHPRRHALHQTLQRSRAWIADHPRLQIFYRVAVAIFGGILTLVGLVLVPLPGPGWLTVFLGLAVLGTEFHWARRLARWAKRMLDRFWAWWRARRERSAGG</sequence>
<accession>A0ABP4TXJ8</accession>
<feature type="transmembrane region" description="Helical" evidence="1">
    <location>
        <begin position="87"/>
        <end position="105"/>
    </location>
</feature>
<protein>
    <recommendedName>
        <fullName evidence="4">TIGR02611 family protein</fullName>
    </recommendedName>
</protein>
<gene>
    <name evidence="2" type="ORF">GCM10009808_09780</name>
</gene>
<dbReference type="RefSeq" id="WP_344070004.1">
    <property type="nucleotide sequence ID" value="NZ_BAAAPL010000001.1"/>
</dbReference>
<keyword evidence="1" id="KW-0472">Membrane</keyword>